<proteinExistence type="predicted"/>
<accession>A0AAD5LXT7</accession>
<reference evidence="1" key="1">
    <citation type="submission" date="2021-06" db="EMBL/GenBank/DDBJ databases">
        <title>Parelaphostrongylus tenuis whole genome reference sequence.</title>
        <authorList>
            <person name="Garwood T.J."/>
            <person name="Larsen P.A."/>
            <person name="Fountain-Jones N.M."/>
            <person name="Garbe J.R."/>
            <person name="Macchietto M.G."/>
            <person name="Kania S.A."/>
            <person name="Gerhold R.W."/>
            <person name="Richards J.E."/>
            <person name="Wolf T.M."/>
        </authorList>
    </citation>
    <scope>NUCLEOTIDE SEQUENCE</scope>
    <source>
        <strain evidence="1">MNPRO001-30</strain>
        <tissue evidence="1">Meninges</tissue>
    </source>
</reference>
<protein>
    <submittedName>
        <fullName evidence="1">Uncharacterized protein</fullName>
    </submittedName>
</protein>
<dbReference type="EMBL" id="JAHQIW010000176">
    <property type="protein sequence ID" value="KAJ1346458.1"/>
    <property type="molecule type" value="Genomic_DNA"/>
</dbReference>
<dbReference type="AlphaFoldDB" id="A0AAD5LXT7"/>
<organism evidence="1 2">
    <name type="scientific">Parelaphostrongylus tenuis</name>
    <name type="common">Meningeal worm</name>
    <dbReference type="NCBI Taxonomy" id="148309"/>
    <lineage>
        <taxon>Eukaryota</taxon>
        <taxon>Metazoa</taxon>
        <taxon>Ecdysozoa</taxon>
        <taxon>Nematoda</taxon>
        <taxon>Chromadorea</taxon>
        <taxon>Rhabditida</taxon>
        <taxon>Rhabditina</taxon>
        <taxon>Rhabditomorpha</taxon>
        <taxon>Strongyloidea</taxon>
        <taxon>Metastrongylidae</taxon>
        <taxon>Parelaphostrongylus</taxon>
    </lineage>
</organism>
<name>A0AAD5LXT7_PARTN</name>
<sequence>MYVNTIIVRLADAFKDGTNPLRTAIARVLSECESHLSLVFSGSEIFQTYPFCLSFERSCCTSNDIAGVGKPCTCFSREQPGTPLNRGIDDG</sequence>
<evidence type="ECO:0000313" key="1">
    <source>
        <dbReference type="EMBL" id="KAJ1346458.1"/>
    </source>
</evidence>
<dbReference type="Proteomes" id="UP001196413">
    <property type="component" value="Unassembled WGS sequence"/>
</dbReference>
<keyword evidence="2" id="KW-1185">Reference proteome</keyword>
<gene>
    <name evidence="1" type="ORF">KIN20_001239</name>
</gene>
<comment type="caution">
    <text evidence="1">The sequence shown here is derived from an EMBL/GenBank/DDBJ whole genome shotgun (WGS) entry which is preliminary data.</text>
</comment>
<evidence type="ECO:0000313" key="2">
    <source>
        <dbReference type="Proteomes" id="UP001196413"/>
    </source>
</evidence>